<organism evidence="2 3">
    <name type="scientific">Candidatus Aeolococcus gillhamiae</name>
    <dbReference type="NCBI Taxonomy" id="3127015"/>
    <lineage>
        <taxon>Bacteria</taxon>
        <taxon>Bacillati</taxon>
        <taxon>Candidatus Dormiibacterota</taxon>
        <taxon>Candidatus Dormibacteria</taxon>
        <taxon>Candidatus Aeolococcales</taxon>
        <taxon>Candidatus Aeolococcaceae</taxon>
        <taxon>Candidatus Aeolococcus</taxon>
    </lineage>
</organism>
<evidence type="ECO:0000259" key="1">
    <source>
        <dbReference type="Pfam" id="PF01266"/>
    </source>
</evidence>
<reference evidence="2 3" key="1">
    <citation type="submission" date="2020-10" db="EMBL/GenBank/DDBJ databases">
        <title>Ca. Dormibacterota MAGs.</title>
        <authorList>
            <person name="Montgomery K."/>
        </authorList>
    </citation>
    <scope>NUCLEOTIDE SEQUENCE [LARGE SCALE GENOMIC DNA]</scope>
    <source>
        <strain evidence="2">SC8812_S17_18</strain>
    </source>
</reference>
<evidence type="ECO:0000313" key="2">
    <source>
        <dbReference type="EMBL" id="MBJ7595187.1"/>
    </source>
</evidence>
<dbReference type="SUPFAM" id="SSF51905">
    <property type="entry name" value="FAD/NAD(P)-binding domain"/>
    <property type="match status" value="1"/>
</dbReference>
<accession>A0A934K0V1</accession>
<dbReference type="InterPro" id="IPR036188">
    <property type="entry name" value="FAD/NAD-bd_sf"/>
</dbReference>
<feature type="domain" description="FAD dependent oxidoreductase" evidence="1">
    <location>
        <begin position="13"/>
        <end position="251"/>
    </location>
</feature>
<dbReference type="Proteomes" id="UP000606991">
    <property type="component" value="Unassembled WGS sequence"/>
</dbReference>
<proteinExistence type="predicted"/>
<gene>
    <name evidence="2" type="ORF">JF886_10060</name>
</gene>
<sequence>MRAAHCSVTAALDATEAAALDASATLLAEDGLPGALDPAAEVPGAVCVLANPADGEIDPVRLVRGLAAPHAERIFEDQPVVAVEDGENSATAHLRDASITTGAVVLATNAWTAQLLPGIPIEPIRAQMLASAPAPPVVPRPVYADWGHRYWRQRDDDSVLVGGFRDRALVTEVGYELTTTDVVQAHLEEQLRVLGVTTPVTHRWAGTMGFSADGLPLVGLPPRYTRVHVCAGYTGHGMGFAVNAATVLAERIVDGRAPPAWLNAARFPA</sequence>
<dbReference type="EMBL" id="JAEKNS010000104">
    <property type="protein sequence ID" value="MBJ7595187.1"/>
    <property type="molecule type" value="Genomic_DNA"/>
</dbReference>
<name>A0A934K0V1_9BACT</name>
<protein>
    <submittedName>
        <fullName evidence="2">FAD-binding oxidoreductase</fullName>
    </submittedName>
</protein>
<comment type="caution">
    <text evidence="2">The sequence shown here is derived from an EMBL/GenBank/DDBJ whole genome shotgun (WGS) entry which is preliminary data.</text>
</comment>
<dbReference type="GO" id="GO:0005737">
    <property type="term" value="C:cytoplasm"/>
    <property type="evidence" value="ECO:0007669"/>
    <property type="project" value="TreeGrafter"/>
</dbReference>
<evidence type="ECO:0000313" key="3">
    <source>
        <dbReference type="Proteomes" id="UP000606991"/>
    </source>
</evidence>
<dbReference type="Gene3D" id="3.30.9.10">
    <property type="entry name" value="D-Amino Acid Oxidase, subunit A, domain 2"/>
    <property type="match status" value="1"/>
</dbReference>
<dbReference type="AlphaFoldDB" id="A0A934K0V1"/>
<dbReference type="Gene3D" id="3.50.50.60">
    <property type="entry name" value="FAD/NAD(P)-binding domain"/>
    <property type="match status" value="1"/>
</dbReference>
<dbReference type="PANTHER" id="PTHR13847">
    <property type="entry name" value="SARCOSINE DEHYDROGENASE-RELATED"/>
    <property type="match status" value="1"/>
</dbReference>
<dbReference type="InterPro" id="IPR006076">
    <property type="entry name" value="FAD-dep_OxRdtase"/>
</dbReference>
<dbReference type="Pfam" id="PF01266">
    <property type="entry name" value="DAO"/>
    <property type="match status" value="1"/>
</dbReference>
<dbReference type="RefSeq" id="WP_337312067.1">
    <property type="nucleotide sequence ID" value="NZ_JAEKNS010000104.1"/>
</dbReference>